<accession>A0A5C3KB16</accession>
<feature type="non-terminal residue" evidence="1">
    <location>
        <position position="67"/>
    </location>
</feature>
<evidence type="ECO:0000313" key="1">
    <source>
        <dbReference type="EMBL" id="TFK16823.1"/>
    </source>
</evidence>
<sequence>KIGFGPCGWCGLNDDRCKTEMVWPKKQKSLKLYSTCEYSYIKMQYAASQNSTMTAPCTNAPINCAMC</sequence>
<dbReference type="AlphaFoldDB" id="A0A5C3KB16"/>
<name>A0A5C3KB16_COPMA</name>
<dbReference type="Proteomes" id="UP000307440">
    <property type="component" value="Unassembled WGS sequence"/>
</dbReference>
<keyword evidence="2" id="KW-1185">Reference proteome</keyword>
<dbReference type="EMBL" id="ML210629">
    <property type="protein sequence ID" value="TFK16823.1"/>
    <property type="molecule type" value="Genomic_DNA"/>
</dbReference>
<reference evidence="1 2" key="1">
    <citation type="journal article" date="2019" name="Nat. Ecol. Evol.">
        <title>Megaphylogeny resolves global patterns of mushroom evolution.</title>
        <authorList>
            <person name="Varga T."/>
            <person name="Krizsan K."/>
            <person name="Foldi C."/>
            <person name="Dima B."/>
            <person name="Sanchez-Garcia M."/>
            <person name="Sanchez-Ramirez S."/>
            <person name="Szollosi G.J."/>
            <person name="Szarkandi J.G."/>
            <person name="Papp V."/>
            <person name="Albert L."/>
            <person name="Andreopoulos W."/>
            <person name="Angelini C."/>
            <person name="Antonin V."/>
            <person name="Barry K.W."/>
            <person name="Bougher N.L."/>
            <person name="Buchanan P."/>
            <person name="Buyck B."/>
            <person name="Bense V."/>
            <person name="Catcheside P."/>
            <person name="Chovatia M."/>
            <person name="Cooper J."/>
            <person name="Damon W."/>
            <person name="Desjardin D."/>
            <person name="Finy P."/>
            <person name="Geml J."/>
            <person name="Haridas S."/>
            <person name="Hughes K."/>
            <person name="Justo A."/>
            <person name="Karasinski D."/>
            <person name="Kautmanova I."/>
            <person name="Kiss B."/>
            <person name="Kocsube S."/>
            <person name="Kotiranta H."/>
            <person name="LaButti K.M."/>
            <person name="Lechner B.E."/>
            <person name="Liimatainen K."/>
            <person name="Lipzen A."/>
            <person name="Lukacs Z."/>
            <person name="Mihaltcheva S."/>
            <person name="Morgado L.N."/>
            <person name="Niskanen T."/>
            <person name="Noordeloos M.E."/>
            <person name="Ohm R.A."/>
            <person name="Ortiz-Santana B."/>
            <person name="Ovrebo C."/>
            <person name="Racz N."/>
            <person name="Riley R."/>
            <person name="Savchenko A."/>
            <person name="Shiryaev A."/>
            <person name="Soop K."/>
            <person name="Spirin V."/>
            <person name="Szebenyi C."/>
            <person name="Tomsovsky M."/>
            <person name="Tulloss R.E."/>
            <person name="Uehling J."/>
            <person name="Grigoriev I.V."/>
            <person name="Vagvolgyi C."/>
            <person name="Papp T."/>
            <person name="Martin F.M."/>
            <person name="Miettinen O."/>
            <person name="Hibbett D.S."/>
            <person name="Nagy L.G."/>
        </authorList>
    </citation>
    <scope>NUCLEOTIDE SEQUENCE [LARGE SCALE GENOMIC DNA]</scope>
    <source>
        <strain evidence="1 2">CBS 121175</strain>
    </source>
</reference>
<protein>
    <submittedName>
        <fullName evidence="1">Uncharacterized protein</fullName>
    </submittedName>
</protein>
<organism evidence="1 2">
    <name type="scientific">Coprinopsis marcescibilis</name>
    <name type="common">Agaric fungus</name>
    <name type="synonym">Psathyrella marcescibilis</name>
    <dbReference type="NCBI Taxonomy" id="230819"/>
    <lineage>
        <taxon>Eukaryota</taxon>
        <taxon>Fungi</taxon>
        <taxon>Dikarya</taxon>
        <taxon>Basidiomycota</taxon>
        <taxon>Agaricomycotina</taxon>
        <taxon>Agaricomycetes</taxon>
        <taxon>Agaricomycetidae</taxon>
        <taxon>Agaricales</taxon>
        <taxon>Agaricineae</taxon>
        <taxon>Psathyrellaceae</taxon>
        <taxon>Coprinopsis</taxon>
    </lineage>
</organism>
<evidence type="ECO:0000313" key="2">
    <source>
        <dbReference type="Proteomes" id="UP000307440"/>
    </source>
</evidence>
<proteinExistence type="predicted"/>
<gene>
    <name evidence="1" type="ORF">FA15DRAFT_546176</name>
</gene>
<feature type="non-terminal residue" evidence="1">
    <location>
        <position position="1"/>
    </location>
</feature>